<dbReference type="AlphaFoldDB" id="A0A927BR26"/>
<dbReference type="InterPro" id="IPR022627">
    <property type="entry name" value="DUF3502"/>
</dbReference>
<dbReference type="Pfam" id="PF13416">
    <property type="entry name" value="SBP_bac_8"/>
    <property type="match status" value="1"/>
</dbReference>
<dbReference type="PANTHER" id="PTHR43649">
    <property type="entry name" value="ARABINOSE-BINDING PROTEIN-RELATED"/>
    <property type="match status" value="1"/>
</dbReference>
<evidence type="ECO:0000313" key="5">
    <source>
        <dbReference type="Proteomes" id="UP000621560"/>
    </source>
</evidence>
<organism evidence="4 5">
    <name type="scientific">Paenibacillus sabuli</name>
    <dbReference type="NCBI Taxonomy" id="2772509"/>
    <lineage>
        <taxon>Bacteria</taxon>
        <taxon>Bacillati</taxon>
        <taxon>Bacillota</taxon>
        <taxon>Bacilli</taxon>
        <taxon>Bacillales</taxon>
        <taxon>Paenibacillaceae</taxon>
        <taxon>Paenibacillus</taxon>
    </lineage>
</organism>
<dbReference type="PANTHER" id="PTHR43649:SF17">
    <property type="entry name" value="ABC TRANSPORTER SOLUTE BINDING PROTEIN-SUGAR TRANSPORT"/>
    <property type="match status" value="1"/>
</dbReference>
<dbReference type="InterPro" id="IPR050490">
    <property type="entry name" value="Bact_solute-bd_prot1"/>
</dbReference>
<evidence type="ECO:0000256" key="2">
    <source>
        <dbReference type="SAM" id="SignalP"/>
    </source>
</evidence>
<protein>
    <submittedName>
        <fullName evidence="4">ABC transporter substrate-binding protein</fullName>
    </submittedName>
</protein>
<evidence type="ECO:0000259" key="3">
    <source>
        <dbReference type="Pfam" id="PF12010"/>
    </source>
</evidence>
<dbReference type="SUPFAM" id="SSF53850">
    <property type="entry name" value="Periplasmic binding protein-like II"/>
    <property type="match status" value="1"/>
</dbReference>
<dbReference type="InterPro" id="IPR006059">
    <property type="entry name" value="SBP"/>
</dbReference>
<name>A0A927BR26_9BACL</name>
<feature type="compositionally biased region" description="Low complexity" evidence="1">
    <location>
        <begin position="35"/>
        <end position="45"/>
    </location>
</feature>
<comment type="caution">
    <text evidence="4">The sequence shown here is derived from an EMBL/GenBank/DDBJ whole genome shotgun (WGS) entry which is preliminary data.</text>
</comment>
<dbReference type="RefSeq" id="WP_190914117.1">
    <property type="nucleotide sequence ID" value="NZ_JACXIZ010000006.1"/>
</dbReference>
<dbReference type="Proteomes" id="UP000621560">
    <property type="component" value="Unassembled WGS sequence"/>
</dbReference>
<reference evidence="4" key="1">
    <citation type="submission" date="2020-09" db="EMBL/GenBank/DDBJ databases">
        <title>A novel bacterium of genus Paenibacillus, isolated from South China Sea.</title>
        <authorList>
            <person name="Huang H."/>
            <person name="Mo K."/>
            <person name="Hu Y."/>
        </authorList>
    </citation>
    <scope>NUCLEOTIDE SEQUENCE</scope>
    <source>
        <strain evidence="4">IB182496</strain>
    </source>
</reference>
<feature type="chain" id="PRO_5038424464" evidence="2">
    <location>
        <begin position="26"/>
        <end position="537"/>
    </location>
</feature>
<dbReference type="Pfam" id="PF12010">
    <property type="entry name" value="DUF3502"/>
    <property type="match status" value="1"/>
</dbReference>
<dbReference type="PROSITE" id="PS51257">
    <property type="entry name" value="PROKAR_LIPOPROTEIN"/>
    <property type="match status" value="1"/>
</dbReference>
<proteinExistence type="predicted"/>
<evidence type="ECO:0000256" key="1">
    <source>
        <dbReference type="SAM" id="MobiDB-lite"/>
    </source>
</evidence>
<feature type="region of interest" description="Disordered" evidence="1">
    <location>
        <begin position="35"/>
        <end position="66"/>
    </location>
</feature>
<evidence type="ECO:0000313" key="4">
    <source>
        <dbReference type="EMBL" id="MBD2843923.1"/>
    </source>
</evidence>
<feature type="signal peptide" evidence="2">
    <location>
        <begin position="1"/>
        <end position="25"/>
    </location>
</feature>
<feature type="domain" description="DUF3502" evidence="3">
    <location>
        <begin position="467"/>
        <end position="535"/>
    </location>
</feature>
<accession>A0A927BR26</accession>
<keyword evidence="5" id="KW-1185">Reference proteome</keyword>
<dbReference type="EMBL" id="JACXIZ010000006">
    <property type="protein sequence ID" value="MBD2843923.1"/>
    <property type="molecule type" value="Genomic_DNA"/>
</dbReference>
<sequence length="537" mass="59963">MQHRKRTLTFLLVMAMLALLLQACAGGGNAPANNTGNVPANNAEGNNGGNNAGGNNGDEGNTTGADAAELEPYEVSIIYYGTPERDVPLVEEKLSEYFQEKINATVKLVPITGSEYKQRTELMMNSGEKMDLVFTASWLDFFSNVTKGAFLELDDLLAEHGQGIQETISPLYLEAPRFEGKLYAVPTNKEITQSKAFTYRKDIVEKYDIPIEEIKVNDDLMPWMQVIKENEPDIIPNFVTGGGGDGIMYESRSNYRPIGPTPAKIAAFFFDYTQTDSIEIKSALDPEIVKLNETEFELYRDFYEKGYTNGDAATSETAVSDVQRQGKMWLQRTVWKPGTDIEMSNSTNNEYEYVSQVIDEPIVTTDLATGSMFSISHTSKDPDRAMMVLNYLHTDPYVVNLLVHGIEDVHYKKVGDNRIEQIADSGYGKTALFWVVGNQMLNYLKPGQPDDLYTNWIQYNKDATRSPLLGFVFDDTNVKNEVTQLTAIATEYKAISTGGIANPSELLDERNRKFELAGIEKVRAEIQAQVDAFLAEK</sequence>
<dbReference type="Gene3D" id="3.40.190.10">
    <property type="entry name" value="Periplasmic binding protein-like II"/>
    <property type="match status" value="2"/>
</dbReference>
<gene>
    <name evidence="4" type="ORF">IDH44_01850</name>
</gene>
<keyword evidence="2" id="KW-0732">Signal</keyword>
<feature type="compositionally biased region" description="Gly residues" evidence="1">
    <location>
        <begin position="46"/>
        <end position="57"/>
    </location>
</feature>